<dbReference type="Proteomes" id="UP000238007">
    <property type="component" value="Unassembled WGS sequence"/>
</dbReference>
<comment type="caution">
    <text evidence="2">The sequence shown here is derived from an EMBL/GenBank/DDBJ whole genome shotgun (WGS) entry which is preliminary data.</text>
</comment>
<evidence type="ECO:0000313" key="2">
    <source>
        <dbReference type="EMBL" id="PRY77271.1"/>
    </source>
</evidence>
<feature type="transmembrane region" description="Helical" evidence="1">
    <location>
        <begin position="30"/>
        <end position="54"/>
    </location>
</feature>
<organism evidence="2 3">
    <name type="scientific">Yoonia maritima</name>
    <dbReference type="NCBI Taxonomy" id="1435347"/>
    <lineage>
        <taxon>Bacteria</taxon>
        <taxon>Pseudomonadati</taxon>
        <taxon>Pseudomonadota</taxon>
        <taxon>Alphaproteobacteria</taxon>
        <taxon>Rhodobacterales</taxon>
        <taxon>Paracoccaceae</taxon>
        <taxon>Yoonia</taxon>
    </lineage>
</organism>
<keyword evidence="1" id="KW-1133">Transmembrane helix</keyword>
<accession>A0A2T0VYD4</accession>
<keyword evidence="1" id="KW-0812">Transmembrane</keyword>
<evidence type="ECO:0000256" key="1">
    <source>
        <dbReference type="SAM" id="Phobius"/>
    </source>
</evidence>
<evidence type="ECO:0000313" key="3">
    <source>
        <dbReference type="Proteomes" id="UP000238007"/>
    </source>
</evidence>
<sequence length="98" mass="11543">MLLTTIFMSPLIFLLHFLHAYEAEGSDLVKFTFMFGAMFWWMWVFFLFFVPTGLQLMKRAKRSVYHGTELELGEIIRILWKGIANTLPFYGSGEKHND</sequence>
<proteinExistence type="predicted"/>
<dbReference type="EMBL" id="PVTP01000006">
    <property type="protein sequence ID" value="PRY77271.1"/>
    <property type="molecule type" value="Genomic_DNA"/>
</dbReference>
<keyword evidence="1" id="KW-0472">Membrane</keyword>
<keyword evidence="3" id="KW-1185">Reference proteome</keyword>
<reference evidence="2 3" key="1">
    <citation type="submission" date="2018-03" db="EMBL/GenBank/DDBJ databases">
        <title>Genomic Encyclopedia of Archaeal and Bacterial Type Strains, Phase II (KMG-II): from individual species to whole genera.</title>
        <authorList>
            <person name="Goeker M."/>
        </authorList>
    </citation>
    <scope>NUCLEOTIDE SEQUENCE [LARGE SCALE GENOMIC DNA]</scope>
    <source>
        <strain evidence="2 3">DSM 101533</strain>
    </source>
</reference>
<gene>
    <name evidence="2" type="ORF">CLV80_106115</name>
</gene>
<name>A0A2T0VYD4_9RHOB</name>
<protein>
    <submittedName>
        <fullName evidence="2">Uncharacterized protein</fullName>
    </submittedName>
</protein>
<dbReference type="AlphaFoldDB" id="A0A2T0VYD4"/>